<protein>
    <recommendedName>
        <fullName evidence="3">F-box associated domain-containing protein</fullName>
    </recommendedName>
</protein>
<evidence type="ECO:0000313" key="2">
    <source>
        <dbReference type="Proteomes" id="UP000230233"/>
    </source>
</evidence>
<sequence length="350" mass="41014">MLDSGVPCVEQKSGVFIIMDPNETPKPLRLLQLPTDLQNDMVRNMDFLAVFHLSTFRAFRKTPNRRTYWTKICLKLQKESEKDYICVVQKETRDERILLDRNAVAREHRVGNKLFVEHSVTDLAKKIESDIEDPRERVLHHLLQTFQFKIKRLTCNRVIDEQNDSFLWNSIPMFDSVYLSKGLVILDEYITMKSEEIEIFLKMIKSAIYTLAVNVDDKNYKFQRALGCQFLDLRYCAGWFEIDNILARENNLMDIRLCKLSDSQTNCILKQWIDGNRSDLMFMKIYAEHAFSDAEVFKDIDSKAWEPSEKVEDPKLSGQTGKLACIKRKCDGRMATVWSYSKLLFFSIKI</sequence>
<comment type="caution">
    <text evidence="1">The sequence shown here is derived from an EMBL/GenBank/DDBJ whole genome shotgun (WGS) entry which is preliminary data.</text>
</comment>
<name>A0A2G5SRI1_9PELO</name>
<proteinExistence type="predicted"/>
<dbReference type="Proteomes" id="UP000230233">
    <property type="component" value="Chromosome X"/>
</dbReference>
<dbReference type="EMBL" id="PDUG01000006">
    <property type="protein sequence ID" value="PIC17572.1"/>
    <property type="molecule type" value="Genomic_DNA"/>
</dbReference>
<dbReference type="PANTHER" id="PTHR21503">
    <property type="entry name" value="F-BOX-CONTAINING HYPOTHETICAL PROTEIN C.ELEGANS"/>
    <property type="match status" value="1"/>
</dbReference>
<dbReference type="AlphaFoldDB" id="A0A2G5SRI1"/>
<evidence type="ECO:0000313" key="1">
    <source>
        <dbReference type="EMBL" id="PIC17572.1"/>
    </source>
</evidence>
<reference evidence="2" key="1">
    <citation type="submission" date="2017-10" db="EMBL/GenBank/DDBJ databases">
        <title>Rapid genome shrinkage in a self-fertile nematode reveals novel sperm competition proteins.</title>
        <authorList>
            <person name="Yin D."/>
            <person name="Schwarz E.M."/>
            <person name="Thomas C.G."/>
            <person name="Felde R.L."/>
            <person name="Korf I.F."/>
            <person name="Cutter A.D."/>
            <person name="Schartner C.M."/>
            <person name="Ralston E.J."/>
            <person name="Meyer B.J."/>
            <person name="Haag E.S."/>
        </authorList>
    </citation>
    <scope>NUCLEOTIDE SEQUENCE [LARGE SCALE GENOMIC DNA]</scope>
    <source>
        <strain evidence="2">JU1422</strain>
    </source>
</reference>
<dbReference type="PANTHER" id="PTHR21503:SF8">
    <property type="entry name" value="F-BOX ASSOCIATED DOMAIN-CONTAINING PROTEIN-RELATED"/>
    <property type="match status" value="1"/>
</dbReference>
<accession>A0A2G5SRI1</accession>
<keyword evidence="2" id="KW-1185">Reference proteome</keyword>
<gene>
    <name evidence="1" type="primary">Cnig_chr_X.g23769</name>
    <name evidence="1" type="ORF">B9Z55_023769</name>
</gene>
<evidence type="ECO:0008006" key="3">
    <source>
        <dbReference type="Google" id="ProtNLM"/>
    </source>
</evidence>
<organism evidence="1 2">
    <name type="scientific">Caenorhabditis nigoni</name>
    <dbReference type="NCBI Taxonomy" id="1611254"/>
    <lineage>
        <taxon>Eukaryota</taxon>
        <taxon>Metazoa</taxon>
        <taxon>Ecdysozoa</taxon>
        <taxon>Nematoda</taxon>
        <taxon>Chromadorea</taxon>
        <taxon>Rhabditida</taxon>
        <taxon>Rhabditina</taxon>
        <taxon>Rhabditomorpha</taxon>
        <taxon>Rhabditoidea</taxon>
        <taxon>Rhabditidae</taxon>
        <taxon>Peloderinae</taxon>
        <taxon>Caenorhabditis</taxon>
    </lineage>
</organism>